<dbReference type="InterPro" id="IPR049704">
    <property type="entry name" value="Aminotrans_3_PPA_site"/>
</dbReference>
<comment type="similarity">
    <text evidence="4 11">Belongs to the class-III pyridoxal-phosphate-dependent aminotransferase family.</text>
</comment>
<dbReference type="Pfam" id="PF00202">
    <property type="entry name" value="Aminotran_3"/>
    <property type="match status" value="1"/>
</dbReference>
<dbReference type="InterPro" id="IPR012773">
    <property type="entry name" value="Ectoine_EctB"/>
</dbReference>
<dbReference type="InterPro" id="IPR004637">
    <property type="entry name" value="Dat"/>
</dbReference>
<evidence type="ECO:0000256" key="7">
    <source>
        <dbReference type="ARBA" id="ARBA00022576"/>
    </source>
</evidence>
<accession>A0A4R5KNF7</accession>
<evidence type="ECO:0000256" key="10">
    <source>
        <dbReference type="ARBA" id="ARBA00049111"/>
    </source>
</evidence>
<evidence type="ECO:0000313" key="14">
    <source>
        <dbReference type="Proteomes" id="UP000295636"/>
    </source>
</evidence>
<dbReference type="NCBIfam" id="TIGR00709">
    <property type="entry name" value="dat"/>
    <property type="match status" value="1"/>
</dbReference>
<dbReference type="NCBIfam" id="NF006733">
    <property type="entry name" value="PRK09264.1"/>
    <property type="match status" value="1"/>
</dbReference>
<gene>
    <name evidence="13" type="primary">ectB</name>
    <name evidence="13" type="ORF">E1757_15340</name>
</gene>
<dbReference type="Proteomes" id="UP000295636">
    <property type="component" value="Unassembled WGS sequence"/>
</dbReference>
<dbReference type="CDD" id="cd00610">
    <property type="entry name" value="OAT_like"/>
    <property type="match status" value="1"/>
</dbReference>
<organism evidence="13 14">
    <name type="scientific">Paenibacillus piri</name>
    <dbReference type="NCBI Taxonomy" id="2547395"/>
    <lineage>
        <taxon>Bacteria</taxon>
        <taxon>Bacillati</taxon>
        <taxon>Bacillota</taxon>
        <taxon>Bacilli</taxon>
        <taxon>Bacillales</taxon>
        <taxon>Paenibacillaceae</taxon>
        <taxon>Paenibacillus</taxon>
    </lineage>
</organism>
<sequence>MKLHTLEKPSLHVFDQLESEVRSYCRSFTTVFATAKNAKLWDKRGHEYIDFFAGAGALNYGHNNEAIKEKLVEYLLQDGVTHGLDMATTAKEHFLARFHDVILKPRGMTHKVMFPGPTGTNAVESALKIARKVTGRSSILCFTNAFHGMSLGSLAVTGNKFKRSGAGIDLGNAAFMPYDGYFGRSVDTTAYIEKMLDDPGSGIPLPAAVIVETVQGEGGLNTASRGWLQKIAALCKQRDILLIVDDIQMGCGRTGTFFSFDEAGIDPDIICLSKSIGGYGLPMALTLLKPEIDQWSPGEHNGTFRGNNLAFVAAAQALRYWENGELQAEVAVKSRTIRHALEQMVKRDGELGGEIRGRGLIQGIAFDEDGAAEQLCAIAFKKGLIMETSGPRSEVAKLMPPLTIEPAVLEQGLRLLAESLDELVKLRTEKRPFKFKGKGVG</sequence>
<evidence type="ECO:0000313" key="13">
    <source>
        <dbReference type="EMBL" id="TDF97199.1"/>
    </source>
</evidence>
<comment type="catalytic activity">
    <reaction evidence="10 12">
        <text>L-2,4-diaminobutanoate + 2-oxoglutarate = L-aspartate 4-semialdehyde + L-glutamate</text>
        <dbReference type="Rhea" id="RHEA:11160"/>
        <dbReference type="ChEBI" id="CHEBI:16810"/>
        <dbReference type="ChEBI" id="CHEBI:29985"/>
        <dbReference type="ChEBI" id="CHEBI:58761"/>
        <dbReference type="ChEBI" id="CHEBI:537519"/>
        <dbReference type="EC" id="2.6.1.76"/>
    </reaction>
</comment>
<keyword evidence="8 12" id="KW-0808">Transferase</keyword>
<comment type="caution">
    <text evidence="13">The sequence shown here is derived from an EMBL/GenBank/DDBJ whole genome shotgun (WGS) entry which is preliminary data.</text>
</comment>
<dbReference type="Gene3D" id="3.40.640.10">
    <property type="entry name" value="Type I PLP-dependent aspartate aminotransferase-like (Major domain)"/>
    <property type="match status" value="1"/>
</dbReference>
<name>A0A4R5KNF7_9BACL</name>
<dbReference type="EMBL" id="SMRT01000006">
    <property type="protein sequence ID" value="TDF97199.1"/>
    <property type="molecule type" value="Genomic_DNA"/>
</dbReference>
<dbReference type="InterPro" id="IPR005814">
    <property type="entry name" value="Aminotrans_3"/>
</dbReference>
<dbReference type="RefSeq" id="WP_133229535.1">
    <property type="nucleotide sequence ID" value="NZ_SMRT01000006.1"/>
</dbReference>
<comment type="pathway">
    <text evidence="3 12">Amine and polyamine biosynthesis; ectoine biosynthesis; L-ectoine from L-aspartate 4-semialdehyde: step 1/3.</text>
</comment>
<dbReference type="InterPro" id="IPR015422">
    <property type="entry name" value="PyrdxlP-dep_Trfase_small"/>
</dbReference>
<proteinExistence type="inferred from homology"/>
<dbReference type="GO" id="GO:0045303">
    <property type="term" value="F:diaminobutyrate-2-oxoglutarate transaminase activity"/>
    <property type="evidence" value="ECO:0007669"/>
    <property type="project" value="UniProtKB-EC"/>
</dbReference>
<dbReference type="PIRSF" id="PIRSF000521">
    <property type="entry name" value="Transaminase_4ab_Lys_Orn"/>
    <property type="match status" value="1"/>
</dbReference>
<dbReference type="InterPro" id="IPR015421">
    <property type="entry name" value="PyrdxlP-dep_Trfase_major"/>
</dbReference>
<evidence type="ECO:0000256" key="11">
    <source>
        <dbReference type="RuleBase" id="RU003560"/>
    </source>
</evidence>
<evidence type="ECO:0000256" key="3">
    <source>
        <dbReference type="ARBA" id="ARBA00004946"/>
    </source>
</evidence>
<dbReference type="GO" id="GO:0047307">
    <property type="term" value="F:diaminobutyrate-pyruvate transaminase activity"/>
    <property type="evidence" value="ECO:0007669"/>
    <property type="project" value="InterPro"/>
</dbReference>
<protein>
    <recommendedName>
        <fullName evidence="6 12">Diaminobutyrate--2-oxoglutarate transaminase</fullName>
        <ecNumber evidence="5 12">2.6.1.76</ecNumber>
    </recommendedName>
    <alternativeName>
        <fullName evidence="12">DABA aminotransferase</fullName>
    </alternativeName>
</protein>
<dbReference type="PANTHER" id="PTHR43552">
    <property type="entry name" value="DIAMINOBUTYRATE--2-OXOGLUTARATE AMINOTRANSFERASE"/>
    <property type="match status" value="1"/>
</dbReference>
<dbReference type="OrthoDB" id="9807885at2"/>
<evidence type="ECO:0000256" key="4">
    <source>
        <dbReference type="ARBA" id="ARBA00008954"/>
    </source>
</evidence>
<evidence type="ECO:0000256" key="12">
    <source>
        <dbReference type="RuleBase" id="RU365034"/>
    </source>
</evidence>
<evidence type="ECO:0000256" key="1">
    <source>
        <dbReference type="ARBA" id="ARBA00001933"/>
    </source>
</evidence>
<keyword evidence="9 11" id="KW-0663">Pyridoxal phosphate</keyword>
<dbReference type="PROSITE" id="PS00600">
    <property type="entry name" value="AA_TRANSFER_CLASS_3"/>
    <property type="match status" value="1"/>
</dbReference>
<dbReference type="GO" id="GO:0030170">
    <property type="term" value="F:pyridoxal phosphate binding"/>
    <property type="evidence" value="ECO:0007669"/>
    <property type="project" value="InterPro"/>
</dbReference>
<comment type="cofactor">
    <cofactor evidence="1 12">
        <name>pyridoxal 5'-phosphate</name>
        <dbReference type="ChEBI" id="CHEBI:597326"/>
    </cofactor>
</comment>
<dbReference type="AlphaFoldDB" id="A0A4R5KNF7"/>
<evidence type="ECO:0000256" key="9">
    <source>
        <dbReference type="ARBA" id="ARBA00022898"/>
    </source>
</evidence>
<dbReference type="InterPro" id="IPR015424">
    <property type="entry name" value="PyrdxlP-dep_Trfase"/>
</dbReference>
<dbReference type="EC" id="2.6.1.76" evidence="5 12"/>
<evidence type="ECO:0000256" key="6">
    <source>
        <dbReference type="ARBA" id="ARBA00014798"/>
    </source>
</evidence>
<evidence type="ECO:0000256" key="2">
    <source>
        <dbReference type="ARBA" id="ARBA00002189"/>
    </source>
</evidence>
<dbReference type="UniPathway" id="UPA00067">
    <property type="reaction ID" value="UER00121"/>
</dbReference>
<keyword evidence="7 12" id="KW-0032">Aminotransferase</keyword>
<reference evidence="13 14" key="1">
    <citation type="submission" date="2019-03" db="EMBL/GenBank/DDBJ databases">
        <title>This is whole genome sequence of Paenibacillus sp MS74 strain.</title>
        <authorList>
            <person name="Trinh H.N."/>
        </authorList>
    </citation>
    <scope>NUCLEOTIDE SEQUENCE [LARGE SCALE GENOMIC DNA]</scope>
    <source>
        <strain evidence="13 14">MS74</strain>
    </source>
</reference>
<dbReference type="Gene3D" id="3.90.1150.10">
    <property type="entry name" value="Aspartate Aminotransferase, domain 1"/>
    <property type="match status" value="1"/>
</dbReference>
<dbReference type="GO" id="GO:0019491">
    <property type="term" value="P:ectoine biosynthetic process"/>
    <property type="evidence" value="ECO:0007669"/>
    <property type="project" value="UniProtKB-UniPathway"/>
</dbReference>
<evidence type="ECO:0000256" key="5">
    <source>
        <dbReference type="ARBA" id="ARBA00013155"/>
    </source>
</evidence>
<dbReference type="SUPFAM" id="SSF53383">
    <property type="entry name" value="PLP-dependent transferases"/>
    <property type="match status" value="1"/>
</dbReference>
<keyword evidence="14" id="KW-1185">Reference proteome</keyword>
<evidence type="ECO:0000256" key="8">
    <source>
        <dbReference type="ARBA" id="ARBA00022679"/>
    </source>
</evidence>
<dbReference type="NCBIfam" id="TIGR02407">
    <property type="entry name" value="ectoine_ectB"/>
    <property type="match status" value="1"/>
</dbReference>
<comment type="function">
    <text evidence="2 12">Catalyzes reversively the conversion of L-aspartate beta-semialdehyde (ASA) to L-2,4-diaminobutyrate (DABA) by transamination with L-glutamate.</text>
</comment>
<dbReference type="PANTHER" id="PTHR43552:SF2">
    <property type="entry name" value="DIAMINOBUTYRATE--2-OXOGLUTARATE TRANSAMINASE"/>
    <property type="match status" value="1"/>
</dbReference>